<dbReference type="PANTHER" id="PTHR11058:SF21">
    <property type="entry name" value="NADH-QUINONE OXIDOREDUCTASE SUBUNIT A"/>
    <property type="match status" value="1"/>
</dbReference>
<keyword evidence="11 12" id="KW-0472">Membrane</keyword>
<dbReference type="GO" id="GO:0008137">
    <property type="term" value="F:NADH dehydrogenase (ubiquinone) activity"/>
    <property type="evidence" value="ECO:0007669"/>
    <property type="project" value="InterPro"/>
</dbReference>
<evidence type="ECO:0000256" key="13">
    <source>
        <dbReference type="RuleBase" id="RU003639"/>
    </source>
</evidence>
<evidence type="ECO:0000256" key="1">
    <source>
        <dbReference type="ARBA" id="ARBA00004141"/>
    </source>
</evidence>
<dbReference type="AlphaFoldDB" id="A0A1I1J889"/>
<dbReference type="Proteomes" id="UP000199046">
    <property type="component" value="Unassembled WGS sequence"/>
</dbReference>
<name>A0A1I1J889_9GAMM</name>
<evidence type="ECO:0000256" key="10">
    <source>
        <dbReference type="ARBA" id="ARBA00023075"/>
    </source>
</evidence>
<organism evidence="14 15">
    <name type="scientific">Kushneria avicenniae</name>
    <dbReference type="NCBI Taxonomy" id="402385"/>
    <lineage>
        <taxon>Bacteria</taxon>
        <taxon>Pseudomonadati</taxon>
        <taxon>Pseudomonadota</taxon>
        <taxon>Gammaproteobacteria</taxon>
        <taxon>Oceanospirillales</taxon>
        <taxon>Halomonadaceae</taxon>
        <taxon>Kushneria</taxon>
    </lineage>
</organism>
<evidence type="ECO:0000313" key="15">
    <source>
        <dbReference type="Proteomes" id="UP000199046"/>
    </source>
</evidence>
<evidence type="ECO:0000313" key="14">
    <source>
        <dbReference type="EMBL" id="SFC44807.1"/>
    </source>
</evidence>
<evidence type="ECO:0000256" key="3">
    <source>
        <dbReference type="ARBA" id="ARBA00022448"/>
    </source>
</evidence>
<dbReference type="Gene3D" id="1.20.58.1610">
    <property type="entry name" value="NADH:ubiquinone/plastoquinone oxidoreductase, chain 3"/>
    <property type="match status" value="1"/>
</dbReference>
<sequence>MDLAAQLAQNWSVGVFIVAVLALCTFMVTASALLGGSAWGHRKETPYESGIVPTGSAHQRFSVKFYLVAMLFVIFDVEALYLFGWAISIRDTGWAGLIGASIFIFILLAGLIYDSRVGALDWVPRRRTQPDRVHQPAQRNHAED</sequence>
<keyword evidence="9 12" id="KW-0520">NAD</keyword>
<comment type="subcellular location">
    <subcellularLocation>
        <location evidence="12 13">Cell membrane</location>
        <topology evidence="12 13">Multi-pass membrane protein</topology>
    </subcellularLocation>
    <subcellularLocation>
        <location evidence="1">Membrane</location>
        <topology evidence="1">Multi-pass membrane protein</topology>
    </subcellularLocation>
</comment>
<evidence type="ECO:0000256" key="12">
    <source>
        <dbReference type="HAMAP-Rule" id="MF_01394"/>
    </source>
</evidence>
<dbReference type="InterPro" id="IPR038430">
    <property type="entry name" value="NDAH_ubi_oxred_su3_sf"/>
</dbReference>
<keyword evidence="3 12" id="KW-0813">Transport</keyword>
<evidence type="ECO:0000256" key="6">
    <source>
        <dbReference type="ARBA" id="ARBA00022719"/>
    </source>
</evidence>
<proteinExistence type="inferred from homology"/>
<gene>
    <name evidence="12" type="primary">nuoA</name>
    <name evidence="14" type="ORF">SAMN05421848_1400</name>
</gene>
<comment type="catalytic activity">
    <reaction evidence="12 13">
        <text>a quinone + NADH + 5 H(+)(in) = a quinol + NAD(+) + 4 H(+)(out)</text>
        <dbReference type="Rhea" id="RHEA:57888"/>
        <dbReference type="ChEBI" id="CHEBI:15378"/>
        <dbReference type="ChEBI" id="CHEBI:24646"/>
        <dbReference type="ChEBI" id="CHEBI:57540"/>
        <dbReference type="ChEBI" id="CHEBI:57945"/>
        <dbReference type="ChEBI" id="CHEBI:132124"/>
    </reaction>
</comment>
<comment type="subunit">
    <text evidence="12">NDH-1 is composed of 14 different subunits. Subunits NuoA, H, J, K, L, M, N constitute the membrane sector of the complex.</text>
</comment>
<dbReference type="InterPro" id="IPR023043">
    <property type="entry name" value="NAD(P)H_OxRDtase_bac/plastid"/>
</dbReference>
<feature type="transmembrane region" description="Helical" evidence="12">
    <location>
        <begin position="65"/>
        <end position="87"/>
    </location>
</feature>
<dbReference type="Pfam" id="PF00507">
    <property type="entry name" value="Oxidored_q4"/>
    <property type="match status" value="1"/>
</dbReference>
<evidence type="ECO:0000256" key="9">
    <source>
        <dbReference type="ARBA" id="ARBA00023027"/>
    </source>
</evidence>
<keyword evidence="5 12" id="KW-0812">Transmembrane</keyword>
<evidence type="ECO:0000256" key="7">
    <source>
        <dbReference type="ARBA" id="ARBA00022967"/>
    </source>
</evidence>
<keyword evidence="7 12" id="KW-1278">Translocase</keyword>
<dbReference type="GO" id="GO:0050136">
    <property type="term" value="F:NADH dehydrogenase (quinone) (non-electrogenic) activity"/>
    <property type="evidence" value="ECO:0007669"/>
    <property type="project" value="UniProtKB-UniRule"/>
</dbReference>
<evidence type="ECO:0000256" key="11">
    <source>
        <dbReference type="ARBA" id="ARBA00023136"/>
    </source>
</evidence>
<accession>A0A1I1J889</accession>
<dbReference type="EMBL" id="FOLY01000003">
    <property type="protein sequence ID" value="SFC44807.1"/>
    <property type="molecule type" value="Genomic_DNA"/>
</dbReference>
<dbReference type="RefSeq" id="WP_090132249.1">
    <property type="nucleotide sequence ID" value="NZ_FOLY01000003.1"/>
</dbReference>
<comment type="function">
    <text evidence="12">NDH-1 shuttles electrons from NADH, via FMN and iron-sulfur (Fe-S) centers, to quinones in the respiratory chain. The immediate electron acceptor for the enzyme in this species is believed to be ubiquinone. Couples the redox reaction to proton translocation (for every two electrons transferred, four hydrogen ions are translocated across the cytoplasmic membrane), and thus conserves the redox energy in a proton gradient.</text>
</comment>
<keyword evidence="10 12" id="KW-0830">Ubiquinone</keyword>
<dbReference type="GO" id="GO:0005886">
    <property type="term" value="C:plasma membrane"/>
    <property type="evidence" value="ECO:0007669"/>
    <property type="project" value="UniProtKB-SubCell"/>
</dbReference>
<evidence type="ECO:0000256" key="2">
    <source>
        <dbReference type="ARBA" id="ARBA00008472"/>
    </source>
</evidence>
<evidence type="ECO:0000256" key="5">
    <source>
        <dbReference type="ARBA" id="ARBA00022692"/>
    </source>
</evidence>
<keyword evidence="4 12" id="KW-1003">Cell membrane</keyword>
<evidence type="ECO:0000256" key="8">
    <source>
        <dbReference type="ARBA" id="ARBA00022989"/>
    </source>
</evidence>
<dbReference type="HAMAP" id="MF_01394">
    <property type="entry name" value="NDH1_NuoA"/>
    <property type="match status" value="1"/>
</dbReference>
<dbReference type="InterPro" id="IPR000440">
    <property type="entry name" value="NADH_UbQ/plastoQ_OxRdtase_su3"/>
</dbReference>
<dbReference type="GO" id="GO:0048038">
    <property type="term" value="F:quinone binding"/>
    <property type="evidence" value="ECO:0007669"/>
    <property type="project" value="UniProtKB-KW"/>
</dbReference>
<keyword evidence="8 12" id="KW-1133">Transmembrane helix</keyword>
<feature type="transmembrane region" description="Helical" evidence="12">
    <location>
        <begin position="93"/>
        <end position="113"/>
    </location>
</feature>
<keyword evidence="6 12" id="KW-0874">Quinone</keyword>
<dbReference type="GO" id="GO:0030964">
    <property type="term" value="C:NADH dehydrogenase complex"/>
    <property type="evidence" value="ECO:0007669"/>
    <property type="project" value="TreeGrafter"/>
</dbReference>
<dbReference type="OrthoDB" id="9791970at2"/>
<dbReference type="STRING" id="402385.SAMN05421848_1400"/>
<dbReference type="PANTHER" id="PTHR11058">
    <property type="entry name" value="NADH-UBIQUINONE OXIDOREDUCTASE CHAIN 3"/>
    <property type="match status" value="1"/>
</dbReference>
<evidence type="ECO:0000256" key="4">
    <source>
        <dbReference type="ARBA" id="ARBA00022475"/>
    </source>
</evidence>
<dbReference type="EC" id="7.1.1.-" evidence="12"/>
<keyword evidence="15" id="KW-1185">Reference proteome</keyword>
<feature type="transmembrane region" description="Helical" evidence="12">
    <location>
        <begin position="12"/>
        <end position="34"/>
    </location>
</feature>
<comment type="similarity">
    <text evidence="2 12 13">Belongs to the complex I subunit 3 family.</text>
</comment>
<protein>
    <recommendedName>
        <fullName evidence="12">NADH-quinone oxidoreductase subunit A</fullName>
        <ecNumber evidence="12">7.1.1.-</ecNumber>
    </recommendedName>
    <alternativeName>
        <fullName evidence="12">NADH dehydrogenase I subunit A</fullName>
    </alternativeName>
    <alternativeName>
        <fullName evidence="12">NDH-1 subunit A</fullName>
    </alternativeName>
    <alternativeName>
        <fullName evidence="12">NUO1</fullName>
    </alternativeName>
</protein>
<reference evidence="15" key="1">
    <citation type="submission" date="2016-10" db="EMBL/GenBank/DDBJ databases">
        <authorList>
            <person name="Varghese N."/>
            <person name="Submissions S."/>
        </authorList>
    </citation>
    <scope>NUCLEOTIDE SEQUENCE [LARGE SCALE GENOMIC DNA]</scope>
    <source>
        <strain evidence="15">DSM 23439</strain>
    </source>
</reference>